<dbReference type="AlphaFoldDB" id="A0A6L9STV5"/>
<feature type="compositionally biased region" description="Low complexity" evidence="1">
    <location>
        <begin position="38"/>
        <end position="48"/>
    </location>
</feature>
<feature type="domain" description="Zinc-ribbon" evidence="3">
    <location>
        <begin position="13"/>
        <end position="34"/>
    </location>
</feature>
<feature type="compositionally biased region" description="Pro residues" evidence="1">
    <location>
        <begin position="49"/>
        <end position="66"/>
    </location>
</feature>
<feature type="transmembrane region" description="Helical" evidence="2">
    <location>
        <begin position="145"/>
        <end position="166"/>
    </location>
</feature>
<feature type="transmembrane region" description="Helical" evidence="2">
    <location>
        <begin position="247"/>
        <end position="264"/>
    </location>
</feature>
<feature type="region of interest" description="Disordered" evidence="1">
    <location>
        <begin position="25"/>
        <end position="116"/>
    </location>
</feature>
<evidence type="ECO:0000256" key="2">
    <source>
        <dbReference type="SAM" id="Phobius"/>
    </source>
</evidence>
<keyword evidence="5" id="KW-1185">Reference proteome</keyword>
<feature type="compositionally biased region" description="Low complexity" evidence="1">
    <location>
        <begin position="67"/>
        <end position="78"/>
    </location>
</feature>
<name>A0A6L9STV5_9BIFI</name>
<evidence type="ECO:0000256" key="1">
    <source>
        <dbReference type="SAM" id="MobiDB-lite"/>
    </source>
</evidence>
<evidence type="ECO:0000259" key="3">
    <source>
        <dbReference type="Pfam" id="PF13240"/>
    </source>
</evidence>
<evidence type="ECO:0000313" key="4">
    <source>
        <dbReference type="EMBL" id="NEG56037.1"/>
    </source>
</evidence>
<sequence>MACAYLEGEEMKKCNHCGTENPEGARFCRGCGQPMTDAAAQPAAAAPAAPAPAPVPAPAAPAPAPAAPQYAAPAAQPAAPAPGAPQQPHFTYQQPAPAAPGAPVPGQPAPAPAAPSAQSEASKAFFGWLLESFKTPSRKFANVQAWWPIIPLVFNGLLMALTVYMWQSKALSAATSVGNGILGELGSLTGTSAPQVSASVPIGELFKGWITYSALIYIVVLISLLGRKLMGDPISFAALHTELAQKFMPMVALYLVAFLFALIGSGMIVLSVLLFMMGILYILAAPGAIIAQGTATRKLDKTWLWIFGVLIGGLILLVFFLILGISGAASAVSSFKSMF</sequence>
<evidence type="ECO:0000313" key="5">
    <source>
        <dbReference type="Proteomes" id="UP000483293"/>
    </source>
</evidence>
<dbReference type="InterPro" id="IPR026870">
    <property type="entry name" value="Zinc_ribbon_dom"/>
</dbReference>
<protein>
    <submittedName>
        <fullName evidence="4">Zinc-ribbon domain-containing protein</fullName>
    </submittedName>
</protein>
<gene>
    <name evidence="4" type="ORF">GFD21_09785</name>
</gene>
<keyword evidence="2" id="KW-0472">Membrane</keyword>
<comment type="caution">
    <text evidence="4">The sequence shown here is derived from an EMBL/GenBank/DDBJ whole genome shotgun (WGS) entry which is preliminary data.</text>
</comment>
<feature type="compositionally biased region" description="Pro residues" evidence="1">
    <location>
        <begin position="97"/>
        <end position="113"/>
    </location>
</feature>
<dbReference type="Pfam" id="PF13240">
    <property type="entry name" value="Zn_Ribbon_1"/>
    <property type="match status" value="1"/>
</dbReference>
<feature type="compositionally biased region" description="Low complexity" evidence="1">
    <location>
        <begin position="86"/>
        <end position="96"/>
    </location>
</feature>
<dbReference type="InterPro" id="IPR046481">
    <property type="entry name" value="DUF6574"/>
</dbReference>
<keyword evidence="2" id="KW-1133">Transmembrane helix</keyword>
<accession>A0A6L9STV5</accession>
<reference evidence="4 5" key="1">
    <citation type="submission" date="2019-10" db="EMBL/GenBank/DDBJ databases">
        <title>Bifidobacterium from non-human primates.</title>
        <authorList>
            <person name="Modesto M."/>
        </authorList>
    </citation>
    <scope>NUCLEOTIDE SEQUENCE [LARGE SCALE GENOMIC DNA]</scope>
    <source>
        <strain evidence="4 5">SMA15</strain>
    </source>
</reference>
<feature type="transmembrane region" description="Helical" evidence="2">
    <location>
        <begin position="270"/>
        <end position="291"/>
    </location>
</feature>
<feature type="transmembrane region" description="Helical" evidence="2">
    <location>
        <begin position="209"/>
        <end position="226"/>
    </location>
</feature>
<dbReference type="Proteomes" id="UP000483293">
    <property type="component" value="Unassembled WGS sequence"/>
</dbReference>
<organism evidence="4 5">
    <name type="scientific">Bifidobacterium platyrrhinorum</name>
    <dbReference type="NCBI Taxonomy" id="2661628"/>
    <lineage>
        <taxon>Bacteria</taxon>
        <taxon>Bacillati</taxon>
        <taxon>Actinomycetota</taxon>
        <taxon>Actinomycetes</taxon>
        <taxon>Bifidobacteriales</taxon>
        <taxon>Bifidobacteriaceae</taxon>
        <taxon>Bifidobacterium</taxon>
    </lineage>
</organism>
<feature type="transmembrane region" description="Helical" evidence="2">
    <location>
        <begin position="303"/>
        <end position="329"/>
    </location>
</feature>
<proteinExistence type="predicted"/>
<keyword evidence="2" id="KW-0812">Transmembrane</keyword>
<dbReference type="EMBL" id="WHZV01000010">
    <property type="protein sequence ID" value="NEG56037.1"/>
    <property type="molecule type" value="Genomic_DNA"/>
</dbReference>
<dbReference type="Pfam" id="PF20214">
    <property type="entry name" value="DUF6574"/>
    <property type="match status" value="1"/>
</dbReference>